<dbReference type="InterPro" id="IPR017972">
    <property type="entry name" value="Cyt_P450_CS"/>
</dbReference>
<name>A0ABR4G447_9EURO</name>
<sequence length="513" mass="57830">MSPSDVQTLNAARLIHYISSHPMQACATLLLLVLVQHIIKAIATAYKPGLRSTPGPAVARFFPLYRPWRLAGGDAPGFYRALHERYGKIVRTGPKTVDISDPDAVSVIYGINSKFLKSAFYDAFSPIHEDTTMPSMFSVRDPSTHQALRRPVAQKFSMSSIRAMEPFADECTQIFLDAMRSLQDNPNPDPDPIDLGAWLQWYAFDVIGAISFQRRFGFMEERRDVPGVHAWLMGSRLVGKFLAAQPFVDVPDPLRTIVEYTQECIDEYDRHPVAEHGARPDFLSWLRGEAAKGKPMPHRDLINHLSNNLLAGSDTTAISLRAIIYFLVKTPSAYEKLRREIDDADAAGKLSEYVTYAECLELPYLQAVMKEAMRCHPGVSYPLERIVPAEGATLCGVHLPAGTIVGVNAAVIHRDTSIFGDDAAEFRPERWTEGSEERVKSMERHLMTFGYGSRTCIGKNISIMEMGKLIPQLMRHFDIEWASECPEWRVETFWFAKQHGLICRLRSRTDKRV</sequence>
<evidence type="ECO:0000256" key="1">
    <source>
        <dbReference type="ARBA" id="ARBA00001971"/>
    </source>
</evidence>
<evidence type="ECO:0000256" key="5">
    <source>
        <dbReference type="ARBA" id="ARBA00023004"/>
    </source>
</evidence>
<keyword evidence="8" id="KW-1185">Reference proteome</keyword>
<dbReference type="PRINTS" id="PR00385">
    <property type="entry name" value="P450"/>
</dbReference>
<dbReference type="CDD" id="cd11060">
    <property type="entry name" value="CYP57A1-like"/>
    <property type="match status" value="1"/>
</dbReference>
<keyword evidence="5 6" id="KW-0408">Iron</keyword>
<evidence type="ECO:0000313" key="8">
    <source>
        <dbReference type="Proteomes" id="UP001610563"/>
    </source>
</evidence>
<dbReference type="Pfam" id="PF00067">
    <property type="entry name" value="p450"/>
    <property type="match status" value="1"/>
</dbReference>
<organism evidence="7 8">
    <name type="scientific">Aspergillus keveii</name>
    <dbReference type="NCBI Taxonomy" id="714993"/>
    <lineage>
        <taxon>Eukaryota</taxon>
        <taxon>Fungi</taxon>
        <taxon>Dikarya</taxon>
        <taxon>Ascomycota</taxon>
        <taxon>Pezizomycotina</taxon>
        <taxon>Eurotiomycetes</taxon>
        <taxon>Eurotiomycetidae</taxon>
        <taxon>Eurotiales</taxon>
        <taxon>Aspergillaceae</taxon>
        <taxon>Aspergillus</taxon>
        <taxon>Aspergillus subgen. Nidulantes</taxon>
    </lineage>
</organism>
<evidence type="ECO:0000313" key="7">
    <source>
        <dbReference type="EMBL" id="KAL2793793.1"/>
    </source>
</evidence>
<comment type="caution">
    <text evidence="7">The sequence shown here is derived from an EMBL/GenBank/DDBJ whole genome shotgun (WGS) entry which is preliminary data.</text>
</comment>
<dbReference type="PANTHER" id="PTHR24305">
    <property type="entry name" value="CYTOCHROME P450"/>
    <property type="match status" value="1"/>
</dbReference>
<dbReference type="InterPro" id="IPR036396">
    <property type="entry name" value="Cyt_P450_sf"/>
</dbReference>
<evidence type="ECO:0000256" key="3">
    <source>
        <dbReference type="ARBA" id="ARBA00022723"/>
    </source>
</evidence>
<reference evidence="7 8" key="1">
    <citation type="submission" date="2024-07" db="EMBL/GenBank/DDBJ databases">
        <title>Section-level genome sequencing and comparative genomics of Aspergillus sections Usti and Cavernicolus.</title>
        <authorList>
            <consortium name="Lawrence Berkeley National Laboratory"/>
            <person name="Nybo J.L."/>
            <person name="Vesth T.C."/>
            <person name="Theobald S."/>
            <person name="Frisvad J.C."/>
            <person name="Larsen T.O."/>
            <person name="Kjaerboelling I."/>
            <person name="Rothschild-Mancinelli K."/>
            <person name="Lyhne E.K."/>
            <person name="Kogle M.E."/>
            <person name="Barry K."/>
            <person name="Clum A."/>
            <person name="Na H."/>
            <person name="Ledsgaard L."/>
            <person name="Lin J."/>
            <person name="Lipzen A."/>
            <person name="Kuo A."/>
            <person name="Riley R."/>
            <person name="Mondo S."/>
            <person name="Labutti K."/>
            <person name="Haridas S."/>
            <person name="Pangalinan J."/>
            <person name="Salamov A.A."/>
            <person name="Simmons B.A."/>
            <person name="Magnuson J.K."/>
            <person name="Chen J."/>
            <person name="Drula E."/>
            <person name="Henrissat B."/>
            <person name="Wiebenga A."/>
            <person name="Lubbers R.J."/>
            <person name="Gomes A.C."/>
            <person name="Makela M.R."/>
            <person name="Stajich J."/>
            <person name="Grigoriev I.V."/>
            <person name="Mortensen U.H."/>
            <person name="De Vries R.P."/>
            <person name="Baker S.E."/>
            <person name="Andersen M.R."/>
        </authorList>
    </citation>
    <scope>NUCLEOTIDE SEQUENCE [LARGE SCALE GENOMIC DNA]</scope>
    <source>
        <strain evidence="7 8">CBS 209.92</strain>
    </source>
</reference>
<dbReference type="Gene3D" id="1.10.630.10">
    <property type="entry name" value="Cytochrome P450"/>
    <property type="match status" value="1"/>
</dbReference>
<dbReference type="PRINTS" id="PR00463">
    <property type="entry name" value="EP450I"/>
</dbReference>
<protein>
    <submittedName>
        <fullName evidence="7">Cytochrome P450</fullName>
    </submittedName>
</protein>
<dbReference type="PROSITE" id="PS00086">
    <property type="entry name" value="CYTOCHROME_P450"/>
    <property type="match status" value="1"/>
</dbReference>
<dbReference type="InterPro" id="IPR001128">
    <property type="entry name" value="Cyt_P450"/>
</dbReference>
<keyword evidence="4 6" id="KW-0560">Oxidoreductase</keyword>
<dbReference type="InterPro" id="IPR050121">
    <property type="entry name" value="Cytochrome_P450_monoxygenase"/>
</dbReference>
<gene>
    <name evidence="7" type="ORF">BJX66DRAFT_351558</name>
</gene>
<dbReference type="SUPFAM" id="SSF48264">
    <property type="entry name" value="Cytochrome P450"/>
    <property type="match status" value="1"/>
</dbReference>
<evidence type="ECO:0000256" key="2">
    <source>
        <dbReference type="ARBA" id="ARBA00010617"/>
    </source>
</evidence>
<accession>A0ABR4G447</accession>
<comment type="cofactor">
    <cofactor evidence="1">
        <name>heme</name>
        <dbReference type="ChEBI" id="CHEBI:30413"/>
    </cofactor>
</comment>
<evidence type="ECO:0000256" key="6">
    <source>
        <dbReference type="RuleBase" id="RU000461"/>
    </source>
</evidence>
<keyword evidence="6" id="KW-0349">Heme</keyword>
<proteinExistence type="inferred from homology"/>
<evidence type="ECO:0000256" key="4">
    <source>
        <dbReference type="ARBA" id="ARBA00023002"/>
    </source>
</evidence>
<dbReference type="InterPro" id="IPR002401">
    <property type="entry name" value="Cyt_P450_E_grp-I"/>
</dbReference>
<keyword evidence="6" id="KW-0503">Monooxygenase</keyword>
<keyword evidence="3 6" id="KW-0479">Metal-binding</keyword>
<dbReference type="PANTHER" id="PTHR24305:SF232">
    <property type="entry name" value="P450, PUTATIVE (EUROFUNG)-RELATED"/>
    <property type="match status" value="1"/>
</dbReference>
<dbReference type="EMBL" id="JBFTWV010000053">
    <property type="protein sequence ID" value="KAL2793793.1"/>
    <property type="molecule type" value="Genomic_DNA"/>
</dbReference>
<comment type="similarity">
    <text evidence="2 6">Belongs to the cytochrome P450 family.</text>
</comment>
<dbReference type="Proteomes" id="UP001610563">
    <property type="component" value="Unassembled WGS sequence"/>
</dbReference>